<sequence length="70" mass="8075">MVDDFSAHIRAKTEKWKGVIGKNCPSDFNCSDMTLMPFLSPPCFQHSLLQAMGHHAEAWWKSTRESDRKH</sequence>
<dbReference type="Proteomes" id="UP000270296">
    <property type="component" value="Unassembled WGS sequence"/>
</dbReference>
<reference evidence="3" key="1">
    <citation type="submission" date="2016-06" db="UniProtKB">
        <authorList>
            <consortium name="WormBaseParasite"/>
        </authorList>
    </citation>
    <scope>IDENTIFICATION</scope>
</reference>
<organism evidence="3">
    <name type="scientific">Soboliphyme baturini</name>
    <dbReference type="NCBI Taxonomy" id="241478"/>
    <lineage>
        <taxon>Eukaryota</taxon>
        <taxon>Metazoa</taxon>
        <taxon>Ecdysozoa</taxon>
        <taxon>Nematoda</taxon>
        <taxon>Enoplea</taxon>
        <taxon>Dorylaimia</taxon>
        <taxon>Dioctophymatida</taxon>
        <taxon>Dioctophymatoidea</taxon>
        <taxon>Soboliphymatidae</taxon>
        <taxon>Soboliphyme</taxon>
    </lineage>
</organism>
<dbReference type="EMBL" id="UZAM01007032">
    <property type="protein sequence ID" value="VDO96105.1"/>
    <property type="molecule type" value="Genomic_DNA"/>
</dbReference>
<dbReference type="WBParaSite" id="SBAD_0000208301-mRNA-1">
    <property type="protein sequence ID" value="SBAD_0000208301-mRNA-1"/>
    <property type="gene ID" value="SBAD_0000208301"/>
</dbReference>
<dbReference type="AlphaFoldDB" id="A0A183IED9"/>
<proteinExistence type="predicted"/>
<name>A0A183IED9_9BILA</name>
<evidence type="ECO:0000313" key="3">
    <source>
        <dbReference type="WBParaSite" id="SBAD_0000208301-mRNA-1"/>
    </source>
</evidence>
<evidence type="ECO:0000313" key="2">
    <source>
        <dbReference type="Proteomes" id="UP000270296"/>
    </source>
</evidence>
<keyword evidence="2" id="KW-1185">Reference proteome</keyword>
<protein>
    <submittedName>
        <fullName evidence="1 3">Uncharacterized protein</fullName>
    </submittedName>
</protein>
<reference evidence="1 2" key="2">
    <citation type="submission" date="2018-11" db="EMBL/GenBank/DDBJ databases">
        <authorList>
            <consortium name="Pathogen Informatics"/>
        </authorList>
    </citation>
    <scope>NUCLEOTIDE SEQUENCE [LARGE SCALE GENOMIC DNA]</scope>
</reference>
<accession>A0A183IED9</accession>
<evidence type="ECO:0000313" key="1">
    <source>
        <dbReference type="EMBL" id="VDO96105.1"/>
    </source>
</evidence>
<gene>
    <name evidence="1" type="ORF">SBAD_LOCUS1983</name>
</gene>